<protein>
    <submittedName>
        <fullName evidence="1">Uncharacterized protein</fullName>
    </submittedName>
</protein>
<evidence type="ECO:0000313" key="1">
    <source>
        <dbReference type="EMBL" id="KAH9297087.1"/>
    </source>
</evidence>
<evidence type="ECO:0000313" key="2">
    <source>
        <dbReference type="Proteomes" id="UP000824469"/>
    </source>
</evidence>
<reference evidence="1 2" key="1">
    <citation type="journal article" date="2021" name="Nat. Plants">
        <title>The Taxus genome provides insights into paclitaxel biosynthesis.</title>
        <authorList>
            <person name="Xiong X."/>
            <person name="Gou J."/>
            <person name="Liao Q."/>
            <person name="Li Y."/>
            <person name="Zhou Q."/>
            <person name="Bi G."/>
            <person name="Li C."/>
            <person name="Du R."/>
            <person name="Wang X."/>
            <person name="Sun T."/>
            <person name="Guo L."/>
            <person name="Liang H."/>
            <person name="Lu P."/>
            <person name="Wu Y."/>
            <person name="Zhang Z."/>
            <person name="Ro D.K."/>
            <person name="Shang Y."/>
            <person name="Huang S."/>
            <person name="Yan J."/>
        </authorList>
    </citation>
    <scope>NUCLEOTIDE SEQUENCE [LARGE SCALE GENOMIC DNA]</scope>
    <source>
        <strain evidence="1">Ta-2019</strain>
    </source>
</reference>
<sequence>GKLKKANSLPMVLFVANNDKWYSDITFFLTYGECPTHLTSKEKRTVNLKVARY</sequence>
<name>A0AA38FCV2_TAXCH</name>
<gene>
    <name evidence="1" type="ORF">KI387_028769</name>
</gene>
<organism evidence="1 2">
    <name type="scientific">Taxus chinensis</name>
    <name type="common">Chinese yew</name>
    <name type="synonym">Taxus wallichiana var. chinensis</name>
    <dbReference type="NCBI Taxonomy" id="29808"/>
    <lineage>
        <taxon>Eukaryota</taxon>
        <taxon>Viridiplantae</taxon>
        <taxon>Streptophyta</taxon>
        <taxon>Embryophyta</taxon>
        <taxon>Tracheophyta</taxon>
        <taxon>Spermatophyta</taxon>
        <taxon>Pinopsida</taxon>
        <taxon>Pinidae</taxon>
        <taxon>Conifers II</taxon>
        <taxon>Cupressales</taxon>
        <taxon>Taxaceae</taxon>
        <taxon>Taxus</taxon>
    </lineage>
</organism>
<keyword evidence="2" id="KW-1185">Reference proteome</keyword>
<comment type="caution">
    <text evidence="1">The sequence shown here is derived from an EMBL/GenBank/DDBJ whole genome shotgun (WGS) entry which is preliminary data.</text>
</comment>
<dbReference type="EMBL" id="JAHRHJ020000010">
    <property type="protein sequence ID" value="KAH9297087.1"/>
    <property type="molecule type" value="Genomic_DNA"/>
</dbReference>
<dbReference type="AlphaFoldDB" id="A0AA38FCV2"/>
<feature type="non-terminal residue" evidence="1">
    <location>
        <position position="1"/>
    </location>
</feature>
<dbReference type="Proteomes" id="UP000824469">
    <property type="component" value="Unassembled WGS sequence"/>
</dbReference>
<proteinExistence type="predicted"/>
<feature type="non-terminal residue" evidence="1">
    <location>
        <position position="53"/>
    </location>
</feature>
<accession>A0AA38FCV2</accession>